<evidence type="ECO:0000256" key="1">
    <source>
        <dbReference type="SAM" id="Phobius"/>
    </source>
</evidence>
<dbReference type="AlphaFoldDB" id="A0A8X6KRK8"/>
<proteinExistence type="predicted"/>
<sequence length="68" mass="7726">MSSRQLNEVVQEKHAESNDNLKVEEDLWHTKLFDFYPGSAALVPPIVILATYWHSLPNRGVDGIMMGE</sequence>
<feature type="transmembrane region" description="Helical" evidence="1">
    <location>
        <begin position="35"/>
        <end position="56"/>
    </location>
</feature>
<comment type="caution">
    <text evidence="2">The sequence shown here is derived from an EMBL/GenBank/DDBJ whole genome shotgun (WGS) entry which is preliminary data.</text>
</comment>
<evidence type="ECO:0000313" key="3">
    <source>
        <dbReference type="Proteomes" id="UP000887116"/>
    </source>
</evidence>
<reference evidence="2" key="1">
    <citation type="submission" date="2020-07" db="EMBL/GenBank/DDBJ databases">
        <title>Multicomponent nature underlies the extraordinary mechanical properties of spider dragline silk.</title>
        <authorList>
            <person name="Kono N."/>
            <person name="Nakamura H."/>
            <person name="Mori M."/>
            <person name="Yoshida Y."/>
            <person name="Ohtoshi R."/>
            <person name="Malay A.D."/>
            <person name="Moran D.A.P."/>
            <person name="Tomita M."/>
            <person name="Numata K."/>
            <person name="Arakawa K."/>
        </authorList>
    </citation>
    <scope>NUCLEOTIDE SEQUENCE</scope>
</reference>
<name>A0A8X6KRK8_TRICU</name>
<keyword evidence="3" id="KW-1185">Reference proteome</keyword>
<keyword evidence="1" id="KW-0472">Membrane</keyword>
<evidence type="ECO:0000313" key="2">
    <source>
        <dbReference type="EMBL" id="GFQ79878.1"/>
    </source>
</evidence>
<keyword evidence="1" id="KW-1133">Transmembrane helix</keyword>
<keyword evidence="1" id="KW-0812">Transmembrane</keyword>
<protein>
    <submittedName>
        <fullName evidence="2">Uncharacterized protein</fullName>
    </submittedName>
</protein>
<gene>
    <name evidence="2" type="ORF">TNCT_79511</name>
</gene>
<organism evidence="2 3">
    <name type="scientific">Trichonephila clavata</name>
    <name type="common">Joro spider</name>
    <name type="synonym">Nephila clavata</name>
    <dbReference type="NCBI Taxonomy" id="2740835"/>
    <lineage>
        <taxon>Eukaryota</taxon>
        <taxon>Metazoa</taxon>
        <taxon>Ecdysozoa</taxon>
        <taxon>Arthropoda</taxon>
        <taxon>Chelicerata</taxon>
        <taxon>Arachnida</taxon>
        <taxon>Araneae</taxon>
        <taxon>Araneomorphae</taxon>
        <taxon>Entelegynae</taxon>
        <taxon>Araneoidea</taxon>
        <taxon>Nephilidae</taxon>
        <taxon>Trichonephila</taxon>
    </lineage>
</organism>
<dbReference type="Proteomes" id="UP000887116">
    <property type="component" value="Unassembled WGS sequence"/>
</dbReference>
<dbReference type="EMBL" id="BMAO01012239">
    <property type="protein sequence ID" value="GFQ79878.1"/>
    <property type="molecule type" value="Genomic_DNA"/>
</dbReference>
<accession>A0A8X6KRK8</accession>